<dbReference type="Pfam" id="PF04578">
    <property type="entry name" value="DUF594"/>
    <property type="match status" value="1"/>
</dbReference>
<evidence type="ECO:0000259" key="2">
    <source>
        <dbReference type="Pfam" id="PF13968"/>
    </source>
</evidence>
<evidence type="ECO:0000313" key="3">
    <source>
        <dbReference type="EnsemblPlants" id="TuG1812G0200006363.01.T01"/>
    </source>
</evidence>
<reference evidence="4" key="1">
    <citation type="journal article" date="2013" name="Nature">
        <title>Draft genome of the wheat A-genome progenitor Triticum urartu.</title>
        <authorList>
            <person name="Ling H.Q."/>
            <person name="Zhao S."/>
            <person name="Liu D."/>
            <person name="Wang J."/>
            <person name="Sun H."/>
            <person name="Zhang C."/>
            <person name="Fan H."/>
            <person name="Li D."/>
            <person name="Dong L."/>
            <person name="Tao Y."/>
            <person name="Gao C."/>
            <person name="Wu H."/>
            <person name="Li Y."/>
            <person name="Cui Y."/>
            <person name="Guo X."/>
            <person name="Zheng S."/>
            <person name="Wang B."/>
            <person name="Yu K."/>
            <person name="Liang Q."/>
            <person name="Yang W."/>
            <person name="Lou X."/>
            <person name="Chen J."/>
            <person name="Feng M."/>
            <person name="Jian J."/>
            <person name="Zhang X."/>
            <person name="Luo G."/>
            <person name="Jiang Y."/>
            <person name="Liu J."/>
            <person name="Wang Z."/>
            <person name="Sha Y."/>
            <person name="Zhang B."/>
            <person name="Wu H."/>
            <person name="Tang D."/>
            <person name="Shen Q."/>
            <person name="Xue P."/>
            <person name="Zou S."/>
            <person name="Wang X."/>
            <person name="Liu X."/>
            <person name="Wang F."/>
            <person name="Yang Y."/>
            <person name="An X."/>
            <person name="Dong Z."/>
            <person name="Zhang K."/>
            <person name="Zhang X."/>
            <person name="Luo M.C."/>
            <person name="Dvorak J."/>
            <person name="Tong Y."/>
            <person name="Wang J."/>
            <person name="Yang H."/>
            <person name="Li Z."/>
            <person name="Wang D."/>
            <person name="Zhang A."/>
            <person name="Wang J."/>
        </authorList>
    </citation>
    <scope>NUCLEOTIDE SEQUENCE</scope>
    <source>
        <strain evidence="4">cv. G1812</strain>
    </source>
</reference>
<dbReference type="PANTHER" id="PTHR31325">
    <property type="entry name" value="OS01G0798800 PROTEIN-RELATED"/>
    <property type="match status" value="1"/>
</dbReference>
<dbReference type="Gramene" id="TuG1812G0200006363.01.T01">
    <property type="protein sequence ID" value="TuG1812G0200006363.01.T01"/>
    <property type="gene ID" value="TuG1812G0200006363.01"/>
</dbReference>
<name>A0A8R7PMF5_TRIUA</name>
<dbReference type="Proteomes" id="UP000015106">
    <property type="component" value="Chromosome 2"/>
</dbReference>
<dbReference type="InterPro" id="IPR007658">
    <property type="entry name" value="DUF594"/>
</dbReference>
<feature type="domain" description="DUF4220" evidence="2">
    <location>
        <begin position="49"/>
        <end position="345"/>
    </location>
</feature>
<dbReference type="AlphaFoldDB" id="A0A8R7PMF5"/>
<feature type="transmembrane region" description="Helical" evidence="1">
    <location>
        <begin position="83"/>
        <end position="103"/>
    </location>
</feature>
<dbReference type="Pfam" id="PF13968">
    <property type="entry name" value="DUF4220"/>
    <property type="match status" value="1"/>
</dbReference>
<dbReference type="InterPro" id="IPR025315">
    <property type="entry name" value="DUF4220"/>
</dbReference>
<evidence type="ECO:0000313" key="4">
    <source>
        <dbReference type="Proteomes" id="UP000015106"/>
    </source>
</evidence>
<evidence type="ECO:0000256" key="1">
    <source>
        <dbReference type="SAM" id="Phobius"/>
    </source>
</evidence>
<organism evidence="3 4">
    <name type="scientific">Triticum urartu</name>
    <name type="common">Red wild einkorn</name>
    <name type="synonym">Crithodium urartu</name>
    <dbReference type="NCBI Taxonomy" id="4572"/>
    <lineage>
        <taxon>Eukaryota</taxon>
        <taxon>Viridiplantae</taxon>
        <taxon>Streptophyta</taxon>
        <taxon>Embryophyta</taxon>
        <taxon>Tracheophyta</taxon>
        <taxon>Spermatophyta</taxon>
        <taxon>Magnoliopsida</taxon>
        <taxon>Liliopsida</taxon>
        <taxon>Poales</taxon>
        <taxon>Poaceae</taxon>
        <taxon>BOP clade</taxon>
        <taxon>Pooideae</taxon>
        <taxon>Triticodae</taxon>
        <taxon>Triticeae</taxon>
        <taxon>Triticinae</taxon>
        <taxon>Triticum</taxon>
    </lineage>
</organism>
<protein>
    <recommendedName>
        <fullName evidence="2">DUF4220 domain-containing protein</fullName>
    </recommendedName>
</protein>
<keyword evidence="1" id="KW-0472">Membrane</keyword>
<keyword evidence="4" id="KW-1185">Reference proteome</keyword>
<feature type="transmembrane region" description="Helical" evidence="1">
    <location>
        <begin position="303"/>
        <end position="327"/>
    </location>
</feature>
<keyword evidence="1" id="KW-1133">Transmembrane helix</keyword>
<feature type="transmembrane region" description="Helical" evidence="1">
    <location>
        <begin position="14"/>
        <end position="31"/>
    </location>
</feature>
<feature type="transmembrane region" description="Helical" evidence="1">
    <location>
        <begin position="43"/>
        <end position="63"/>
    </location>
</feature>
<keyword evidence="1" id="KW-0812">Transmembrane</keyword>
<feature type="transmembrane region" description="Helical" evidence="1">
    <location>
        <begin position="272"/>
        <end position="291"/>
    </location>
</feature>
<reference evidence="3" key="3">
    <citation type="submission" date="2022-06" db="UniProtKB">
        <authorList>
            <consortium name="EnsemblPlants"/>
        </authorList>
    </citation>
    <scope>IDENTIFICATION</scope>
</reference>
<proteinExistence type="predicted"/>
<accession>A0A8R7PMF5</accession>
<dbReference type="EnsemblPlants" id="TuG1812G0200006363.01.T01">
    <property type="protein sequence ID" value="TuG1812G0200006363.01.T01"/>
    <property type="gene ID" value="TuG1812G0200006363.01"/>
</dbReference>
<sequence>MGSSSVVSWWQQEHLPALVLGSLAVQYFLFFSARKRKSHIPPWYRFFIWLSYLSSDALAIYALATLFNRQKKMQYRSRDLQVLWAPILLIHLGGQLVITAYNIEDNELWKRHIITSLSQVTVAIYVFCKSWPSSADEKLVDAAIFLFTLGAGKCFTKPLDLMSASFSSLGRFLDGNTDRVTDGQNELEAYVRDAKAAMLQKDLEPPNDRSYILHTLLIDNALNLEIRHTILKSFCHLDDEKAHETLTNGLSDLFDVLYTKSPWTKDMSGRSFVLMWSFSVTSQLAAILLFYKSHKQTYNLSDVIITYVLLYGTLVLEFSSLFGLVLLSNEWSATVAQHNIIGFFAQTKKPSKLMRFARSLSCEVFVSQCLDMESCDSSKNITKLVHQHIRDGWEKYITDAKSYKEFNDIRGQLTLKHKKCDQEIHNSLQQPFDQSVLVWHLVTDFCFYCRSTSPDNEERAQRCREISNYMMHLLFANPEMLLPGSRKHLCKLAYDQLNDIFKGQETQMDKGKLAQKIVDTLICRKDASFVCDAVALYTRLKDIDEKTMWEVIQGVWVEMLCFSAGRCRGYLHAKSMGAGGEYLSYIWLLLHHTGMETFQHRLERTQNV</sequence>
<reference evidence="3" key="2">
    <citation type="submission" date="2018-03" db="EMBL/GenBank/DDBJ databases">
        <title>The Triticum urartu genome reveals the dynamic nature of wheat genome evolution.</title>
        <authorList>
            <person name="Ling H."/>
            <person name="Ma B."/>
            <person name="Shi X."/>
            <person name="Liu H."/>
            <person name="Dong L."/>
            <person name="Sun H."/>
            <person name="Cao Y."/>
            <person name="Gao Q."/>
            <person name="Zheng S."/>
            <person name="Li Y."/>
            <person name="Yu Y."/>
            <person name="Du H."/>
            <person name="Qi M."/>
            <person name="Li Y."/>
            <person name="Yu H."/>
            <person name="Cui Y."/>
            <person name="Wang N."/>
            <person name="Chen C."/>
            <person name="Wu H."/>
            <person name="Zhao Y."/>
            <person name="Zhang J."/>
            <person name="Li Y."/>
            <person name="Zhou W."/>
            <person name="Zhang B."/>
            <person name="Hu W."/>
            <person name="Eijk M."/>
            <person name="Tang J."/>
            <person name="Witsenboer H."/>
            <person name="Zhao S."/>
            <person name="Li Z."/>
            <person name="Zhang A."/>
            <person name="Wang D."/>
            <person name="Liang C."/>
        </authorList>
    </citation>
    <scope>NUCLEOTIDE SEQUENCE [LARGE SCALE GENOMIC DNA]</scope>
    <source>
        <strain evidence="3">cv. G1812</strain>
    </source>
</reference>